<feature type="transmembrane region" description="Helical" evidence="1">
    <location>
        <begin position="361"/>
        <end position="380"/>
    </location>
</feature>
<protein>
    <submittedName>
        <fullName evidence="2">Uncharacterized protein</fullName>
    </submittedName>
</protein>
<feature type="transmembrane region" description="Helical" evidence="1">
    <location>
        <begin position="107"/>
        <end position="128"/>
    </location>
</feature>
<keyword evidence="1" id="KW-0812">Transmembrane</keyword>
<gene>
    <name evidence="2" type="ordered locus">Tfu_2812</name>
</gene>
<feature type="transmembrane region" description="Helical" evidence="1">
    <location>
        <begin position="235"/>
        <end position="253"/>
    </location>
</feature>
<dbReference type="KEGG" id="tfu:Tfu_2812"/>
<dbReference type="EMBL" id="CP000088">
    <property type="protein sequence ID" value="AAZ56845.1"/>
    <property type="molecule type" value="Genomic_DNA"/>
</dbReference>
<organism evidence="2">
    <name type="scientific">Thermobifida fusca (strain YX)</name>
    <dbReference type="NCBI Taxonomy" id="269800"/>
    <lineage>
        <taxon>Bacteria</taxon>
        <taxon>Bacillati</taxon>
        <taxon>Actinomycetota</taxon>
        <taxon>Actinomycetes</taxon>
        <taxon>Streptosporangiales</taxon>
        <taxon>Nocardiopsidaceae</taxon>
        <taxon>Thermobifida</taxon>
    </lineage>
</organism>
<reference evidence="2" key="1">
    <citation type="submission" date="2005-07" db="EMBL/GenBank/DDBJ databases">
        <title>Complete sequence of Thermobifida fusca YX.</title>
        <authorList>
            <consortium name="US DOE Joint Genome Institute"/>
            <person name="Copeland A."/>
            <person name="Lucas S."/>
            <person name="Lapidus A."/>
            <person name="Barry K."/>
            <person name="Detter J.C."/>
            <person name="Glavina T."/>
            <person name="Hammon N."/>
            <person name="Israni S."/>
            <person name="Pitluck S."/>
            <person name="Di Bartolo G."/>
            <person name="Chain P."/>
            <person name="Schmutz J."/>
            <person name="Larimer F."/>
            <person name="Land M."/>
            <person name="Lykidis A."/>
            <person name="Richardson P."/>
        </authorList>
    </citation>
    <scope>NUCLEOTIDE SEQUENCE</scope>
    <source>
        <strain evidence="2">YX</strain>
    </source>
</reference>
<name>Q47L27_THEFY</name>
<feature type="transmembrane region" description="Helical" evidence="1">
    <location>
        <begin position="274"/>
        <end position="295"/>
    </location>
</feature>
<feature type="transmembrane region" description="Helical" evidence="1">
    <location>
        <begin position="200"/>
        <end position="223"/>
    </location>
</feature>
<accession>Q47L27</accession>
<dbReference type="STRING" id="269800.Tfu_2812"/>
<evidence type="ECO:0000313" key="2">
    <source>
        <dbReference type="EMBL" id="AAZ56845.1"/>
    </source>
</evidence>
<evidence type="ECO:0000256" key="1">
    <source>
        <dbReference type="SAM" id="Phobius"/>
    </source>
</evidence>
<feature type="transmembrane region" description="Helical" evidence="1">
    <location>
        <begin position="331"/>
        <end position="355"/>
    </location>
</feature>
<dbReference type="HOGENOM" id="CLU_692484_0_0_11"/>
<keyword evidence="1" id="KW-1133">Transmembrane helix</keyword>
<proteinExistence type="predicted"/>
<keyword evidence="1" id="KW-0472">Membrane</keyword>
<dbReference type="AlphaFoldDB" id="Q47L27"/>
<sequence length="398" mass="41837">MRLSVPGTSRGMYLFAVFSDGVDGIREGARSEQPSAVAATGQLWVMRSCSSGQGNALAQGRRSAADGRAQRGSGMAGSVVRNGLSLAVGVWGAAELVPGVSLGERPLVATAVFTAVVGIFVLVPIGVIRAYIRARALRETAAPGMWAGTRDAFTMVLPATGSPADLVTTAVAQAELRAQQENALRVALSRELFELARWRYAIFTAVLVVPVLAVGFPVSLWLGGWLSEAWAGARLGTGLGTPVLAVAVGYLVYRLCSDVLSRVASFSWKPLGHLLLSRAFFLGGLGAAVALLDGVEMEFSSVGQGVLALAVIAHTSMTFRLKGERGLQAIAAQMLFTLGWLGVWAGCGGWLAAAVRFADGVSFLAACLMVLVAMVPVHLLRSGERSSLPPWNPWDSWR</sequence>